<organism evidence="1 2">
    <name type="scientific">Streptomyces nogalater</name>
    <dbReference type="NCBI Taxonomy" id="38314"/>
    <lineage>
        <taxon>Bacteria</taxon>
        <taxon>Bacillati</taxon>
        <taxon>Actinomycetota</taxon>
        <taxon>Actinomycetes</taxon>
        <taxon>Kitasatosporales</taxon>
        <taxon>Streptomycetaceae</taxon>
        <taxon>Streptomyces</taxon>
    </lineage>
</organism>
<reference evidence="2" key="1">
    <citation type="journal article" date="2019" name="Int. J. Syst. Evol. Microbiol.">
        <title>The Global Catalogue of Microorganisms (GCM) 10K type strain sequencing project: providing services to taxonomists for standard genome sequencing and annotation.</title>
        <authorList>
            <consortium name="The Broad Institute Genomics Platform"/>
            <consortium name="The Broad Institute Genome Sequencing Center for Infectious Disease"/>
            <person name="Wu L."/>
            <person name="Ma J."/>
        </authorList>
    </citation>
    <scope>NUCLEOTIDE SEQUENCE [LARGE SCALE GENOMIC DNA]</scope>
    <source>
        <strain evidence="2">KCTC 5701</strain>
    </source>
</reference>
<dbReference type="Proteomes" id="UP001596065">
    <property type="component" value="Unassembled WGS sequence"/>
</dbReference>
<accession>A0ABW0WCM9</accession>
<dbReference type="EMBL" id="JBHSOE010000003">
    <property type="protein sequence ID" value="MFC5654506.1"/>
    <property type="molecule type" value="Genomic_DNA"/>
</dbReference>
<keyword evidence="2" id="KW-1185">Reference proteome</keyword>
<evidence type="ECO:0000313" key="1">
    <source>
        <dbReference type="EMBL" id="MFC5654506.1"/>
    </source>
</evidence>
<dbReference type="RefSeq" id="WP_344347276.1">
    <property type="nucleotide sequence ID" value="NZ_BAAASM010000009.1"/>
</dbReference>
<proteinExistence type="predicted"/>
<comment type="caution">
    <text evidence="1">The sequence shown here is derived from an EMBL/GenBank/DDBJ whole genome shotgun (WGS) entry which is preliminary data.</text>
</comment>
<evidence type="ECO:0000313" key="2">
    <source>
        <dbReference type="Proteomes" id="UP001596065"/>
    </source>
</evidence>
<name>A0ABW0WCM9_STRNO</name>
<sequence>MGRARELTMGRRPRRNGIAANPDYAALARMTKAAAPDVVRFRTILDRVGASPARMRFKEGVIYLEACARYRQLTGEDYGPRIGTY</sequence>
<gene>
    <name evidence="1" type="ORF">ACFP3J_03230</name>
</gene>
<protein>
    <submittedName>
        <fullName evidence="1">Uncharacterized protein</fullName>
    </submittedName>
</protein>